<name>A0A1F7WIG8_9BACT</name>
<dbReference type="STRING" id="1802471.A2115_01220"/>
<proteinExistence type="inferred from homology"/>
<dbReference type="GO" id="GO:0016787">
    <property type="term" value="F:hydrolase activity"/>
    <property type="evidence" value="ECO:0007669"/>
    <property type="project" value="UniProtKB-KW"/>
</dbReference>
<dbReference type="PRINTS" id="PR00502">
    <property type="entry name" value="NUDIXFAMILY"/>
</dbReference>
<protein>
    <recommendedName>
        <fullName evidence="3">Nudix hydrolase domain-containing protein</fullName>
    </recommendedName>
</protein>
<evidence type="ECO:0000256" key="1">
    <source>
        <dbReference type="ARBA" id="ARBA00022801"/>
    </source>
</evidence>
<dbReference type="Gene3D" id="3.90.79.10">
    <property type="entry name" value="Nucleoside Triphosphate Pyrophosphohydrolase"/>
    <property type="match status" value="1"/>
</dbReference>
<sequence>MLNIKPPEYLFCPLCGTELSIKKDIDDEKRKMCPKCDWIYYPHVSTTSCGIIIRKGRVLLVKRAREPYKNKWMFPAGFVQYGEHPKEALVREVKEETNLAVKNPKLIAILQSTEDPRAPGHFMFFYKVEAKGILKSNDWVENSDIGWFDINNPPKIGWRSHKLMLKKLQEKSI</sequence>
<gene>
    <name evidence="4" type="ORF">A2115_01220</name>
</gene>
<dbReference type="Proteomes" id="UP000176198">
    <property type="component" value="Unassembled WGS sequence"/>
</dbReference>
<accession>A0A1F7WIG8</accession>
<reference evidence="4 5" key="1">
    <citation type="journal article" date="2016" name="Nat. Commun.">
        <title>Thousands of microbial genomes shed light on interconnected biogeochemical processes in an aquifer system.</title>
        <authorList>
            <person name="Anantharaman K."/>
            <person name="Brown C.T."/>
            <person name="Hug L.A."/>
            <person name="Sharon I."/>
            <person name="Castelle C.J."/>
            <person name="Probst A.J."/>
            <person name="Thomas B.C."/>
            <person name="Singh A."/>
            <person name="Wilkins M.J."/>
            <person name="Karaoz U."/>
            <person name="Brodie E.L."/>
            <person name="Williams K.H."/>
            <person name="Hubbard S.S."/>
            <person name="Banfield J.F."/>
        </authorList>
    </citation>
    <scope>NUCLEOTIDE SEQUENCE [LARGE SCALE GENOMIC DNA]</scope>
</reference>
<keyword evidence="1 2" id="KW-0378">Hydrolase</keyword>
<dbReference type="PANTHER" id="PTHR43736:SF1">
    <property type="entry name" value="DIHYDRONEOPTERIN TRIPHOSPHATE DIPHOSPHATASE"/>
    <property type="match status" value="1"/>
</dbReference>
<organism evidence="4 5">
    <name type="scientific">Candidatus Woesebacteria bacterium GWA1_41_8</name>
    <dbReference type="NCBI Taxonomy" id="1802471"/>
    <lineage>
        <taxon>Bacteria</taxon>
        <taxon>Candidatus Woeseibacteriota</taxon>
    </lineage>
</organism>
<dbReference type="InterPro" id="IPR000086">
    <property type="entry name" value="NUDIX_hydrolase_dom"/>
</dbReference>
<evidence type="ECO:0000259" key="3">
    <source>
        <dbReference type="PROSITE" id="PS51462"/>
    </source>
</evidence>
<dbReference type="InterPro" id="IPR020084">
    <property type="entry name" value="NUDIX_hydrolase_CS"/>
</dbReference>
<dbReference type="PROSITE" id="PS51462">
    <property type="entry name" value="NUDIX"/>
    <property type="match status" value="1"/>
</dbReference>
<dbReference type="CDD" id="cd02883">
    <property type="entry name" value="NUDIX_Hydrolase"/>
    <property type="match status" value="1"/>
</dbReference>
<evidence type="ECO:0000313" key="4">
    <source>
        <dbReference type="EMBL" id="OGM02616.1"/>
    </source>
</evidence>
<dbReference type="Pfam" id="PF14803">
    <property type="entry name" value="Zn_ribbon_Nudix"/>
    <property type="match status" value="1"/>
</dbReference>
<dbReference type="InterPro" id="IPR029401">
    <property type="entry name" value="Nudix_N"/>
</dbReference>
<dbReference type="InterPro" id="IPR020476">
    <property type="entry name" value="Nudix_hydrolase"/>
</dbReference>
<dbReference type="AlphaFoldDB" id="A0A1F7WIG8"/>
<dbReference type="PANTHER" id="PTHR43736">
    <property type="entry name" value="ADP-RIBOSE PYROPHOSPHATASE"/>
    <property type="match status" value="1"/>
</dbReference>
<feature type="domain" description="Nudix hydrolase" evidence="3">
    <location>
        <begin position="42"/>
        <end position="171"/>
    </location>
</feature>
<dbReference type="EMBL" id="MGFJ01000019">
    <property type="protein sequence ID" value="OGM02616.1"/>
    <property type="molecule type" value="Genomic_DNA"/>
</dbReference>
<dbReference type="SUPFAM" id="SSF55811">
    <property type="entry name" value="Nudix"/>
    <property type="match status" value="1"/>
</dbReference>
<evidence type="ECO:0000256" key="2">
    <source>
        <dbReference type="RuleBase" id="RU003476"/>
    </source>
</evidence>
<dbReference type="Pfam" id="PF00293">
    <property type="entry name" value="NUDIX"/>
    <property type="match status" value="1"/>
</dbReference>
<comment type="caution">
    <text evidence="4">The sequence shown here is derived from an EMBL/GenBank/DDBJ whole genome shotgun (WGS) entry which is preliminary data.</text>
</comment>
<evidence type="ECO:0000313" key="5">
    <source>
        <dbReference type="Proteomes" id="UP000176198"/>
    </source>
</evidence>
<comment type="similarity">
    <text evidence="2">Belongs to the Nudix hydrolase family.</text>
</comment>
<dbReference type="PROSITE" id="PS00893">
    <property type="entry name" value="NUDIX_BOX"/>
    <property type="match status" value="1"/>
</dbReference>
<dbReference type="InterPro" id="IPR015797">
    <property type="entry name" value="NUDIX_hydrolase-like_dom_sf"/>
</dbReference>